<keyword evidence="1" id="KW-0812">Transmembrane</keyword>
<feature type="transmembrane region" description="Helical" evidence="1">
    <location>
        <begin position="20"/>
        <end position="40"/>
    </location>
</feature>
<keyword evidence="1" id="KW-0472">Membrane</keyword>
<proteinExistence type="predicted"/>
<keyword evidence="3" id="KW-1185">Reference proteome</keyword>
<accession>B8GPT2</accession>
<evidence type="ECO:0000313" key="3">
    <source>
        <dbReference type="Proteomes" id="UP000002383"/>
    </source>
</evidence>
<dbReference type="Proteomes" id="UP000002383">
    <property type="component" value="Chromosome"/>
</dbReference>
<dbReference type="EMBL" id="CP001339">
    <property type="protein sequence ID" value="ACL74079.1"/>
    <property type="molecule type" value="Genomic_DNA"/>
</dbReference>
<name>B8GPT2_THISH</name>
<dbReference type="STRING" id="396588.Tgr7_3009"/>
<organism evidence="2 3">
    <name type="scientific">Thioalkalivibrio sulfidiphilus (strain HL-EbGR7)</name>
    <dbReference type="NCBI Taxonomy" id="396588"/>
    <lineage>
        <taxon>Bacteria</taxon>
        <taxon>Pseudomonadati</taxon>
        <taxon>Pseudomonadota</taxon>
        <taxon>Gammaproteobacteria</taxon>
        <taxon>Chromatiales</taxon>
        <taxon>Ectothiorhodospiraceae</taxon>
        <taxon>Thioalkalivibrio</taxon>
    </lineage>
</organism>
<gene>
    <name evidence="2" type="ordered locus">Tgr7_3009</name>
</gene>
<dbReference type="HOGENOM" id="CLU_3158888_0_0_6"/>
<evidence type="ECO:0000313" key="2">
    <source>
        <dbReference type="EMBL" id="ACL74079.1"/>
    </source>
</evidence>
<protein>
    <submittedName>
        <fullName evidence="2">Uncharacterized protein</fullName>
    </submittedName>
</protein>
<dbReference type="KEGG" id="tgr:Tgr7_3009"/>
<dbReference type="RefSeq" id="WP_012639542.1">
    <property type="nucleotide sequence ID" value="NC_011901.1"/>
</dbReference>
<reference evidence="2 3" key="1">
    <citation type="journal article" date="2011" name="Stand. Genomic Sci.">
        <title>Complete genome sequence of 'Thioalkalivibrio sulfidophilus' HL-EbGr7.</title>
        <authorList>
            <person name="Muyzer G."/>
            <person name="Sorokin D.Y."/>
            <person name="Mavromatis K."/>
            <person name="Lapidus A."/>
            <person name="Clum A."/>
            <person name="Ivanova N."/>
            <person name="Pati A."/>
            <person name="d'Haeseleer P."/>
            <person name="Woyke T."/>
            <person name="Kyrpides N.C."/>
        </authorList>
    </citation>
    <scope>NUCLEOTIDE SEQUENCE [LARGE SCALE GENOMIC DNA]</scope>
    <source>
        <strain evidence="2 3">HL-EbGR7</strain>
    </source>
</reference>
<dbReference type="AlphaFoldDB" id="B8GPT2"/>
<keyword evidence="1" id="KW-1133">Transmembrane helix</keyword>
<sequence>MMSRPEYPPELRRKNVKLALWVLVIVILMFITAVPFWVGLFELATGLR</sequence>
<evidence type="ECO:0000256" key="1">
    <source>
        <dbReference type="SAM" id="Phobius"/>
    </source>
</evidence>